<evidence type="ECO:0000313" key="12">
    <source>
        <dbReference type="Proteomes" id="UP001164746"/>
    </source>
</evidence>
<evidence type="ECO:0000256" key="3">
    <source>
        <dbReference type="ARBA" id="ARBA00022679"/>
    </source>
</evidence>
<feature type="domain" description="Mab-21-like nucleotidyltransferase" evidence="9">
    <location>
        <begin position="287"/>
        <end position="362"/>
    </location>
</feature>
<evidence type="ECO:0000256" key="1">
    <source>
        <dbReference type="ARBA" id="ARBA00001946"/>
    </source>
</evidence>
<keyword evidence="7" id="KW-0067">ATP-binding</keyword>
<comment type="cofactor">
    <cofactor evidence="1">
        <name>Mg(2+)</name>
        <dbReference type="ChEBI" id="CHEBI:18420"/>
    </cofactor>
</comment>
<dbReference type="Pfam" id="PF03281">
    <property type="entry name" value="Mab-21"/>
    <property type="match status" value="1"/>
</dbReference>
<comment type="similarity">
    <text evidence="2">Belongs to the mab-21 family.</text>
</comment>
<feature type="domain" description="Mab-21-like HhH/H2TH-like" evidence="10">
    <location>
        <begin position="369"/>
        <end position="447"/>
    </location>
</feature>
<evidence type="ECO:0000256" key="8">
    <source>
        <dbReference type="ARBA" id="ARBA00022842"/>
    </source>
</evidence>
<dbReference type="Pfam" id="PF20266">
    <property type="entry name" value="Mab-21_C"/>
    <property type="match status" value="1"/>
</dbReference>
<organism evidence="11 12">
    <name type="scientific">Mya arenaria</name>
    <name type="common">Soft-shell clam</name>
    <dbReference type="NCBI Taxonomy" id="6604"/>
    <lineage>
        <taxon>Eukaryota</taxon>
        <taxon>Metazoa</taxon>
        <taxon>Spiralia</taxon>
        <taxon>Lophotrochozoa</taxon>
        <taxon>Mollusca</taxon>
        <taxon>Bivalvia</taxon>
        <taxon>Autobranchia</taxon>
        <taxon>Heteroconchia</taxon>
        <taxon>Euheterodonta</taxon>
        <taxon>Imparidentia</taxon>
        <taxon>Neoheterodontei</taxon>
        <taxon>Myida</taxon>
        <taxon>Myoidea</taxon>
        <taxon>Myidae</taxon>
        <taxon>Mya</taxon>
    </lineage>
</organism>
<evidence type="ECO:0000256" key="2">
    <source>
        <dbReference type="ARBA" id="ARBA00008307"/>
    </source>
</evidence>
<evidence type="ECO:0000256" key="4">
    <source>
        <dbReference type="ARBA" id="ARBA00022695"/>
    </source>
</evidence>
<name>A0ABY7DX88_MYAAR</name>
<dbReference type="SMART" id="SM01265">
    <property type="entry name" value="Mab-21"/>
    <property type="match status" value="1"/>
</dbReference>
<evidence type="ECO:0000256" key="7">
    <source>
        <dbReference type="ARBA" id="ARBA00022840"/>
    </source>
</evidence>
<evidence type="ECO:0000256" key="5">
    <source>
        <dbReference type="ARBA" id="ARBA00022723"/>
    </source>
</evidence>
<keyword evidence="6" id="KW-0547">Nucleotide-binding</keyword>
<dbReference type="Gene3D" id="1.10.1410.40">
    <property type="match status" value="1"/>
</dbReference>
<evidence type="ECO:0000259" key="9">
    <source>
        <dbReference type="Pfam" id="PF03281"/>
    </source>
</evidence>
<dbReference type="Proteomes" id="UP001164746">
    <property type="component" value="Chromosome 4"/>
</dbReference>
<gene>
    <name evidence="11" type="ORF">MAR_008643</name>
</gene>
<proteinExistence type="inferred from homology"/>
<keyword evidence="3" id="KW-0808">Transferase</keyword>
<dbReference type="InterPro" id="IPR024810">
    <property type="entry name" value="MAB21L/cGLR"/>
</dbReference>
<accession>A0ABY7DX88</accession>
<evidence type="ECO:0000259" key="10">
    <source>
        <dbReference type="Pfam" id="PF20266"/>
    </source>
</evidence>
<keyword evidence="5" id="KW-0479">Metal-binding</keyword>
<sequence>MRDVGEYDHGEMREVGEYDHGEMRDFGEYDNGEMRDVGEYDHGEMRDFGEYDHDKMRDVGEYDHDESTESRRAQRSKKIHNVLTKLTNVPFKIRLVALYAWFYNNIIHKRIFGCDGAWADIVGSYAEGTCTDSSDIDFTQASEGYAYSDPEDIPQEQRRAFIVVSDDERIPPGCCWLRLYDTTIDCIRNKTNGLESFENKLNKDIFICDAKVIDGHTHFPYERKIEKIVCMRAAFVCRPDGNVYMNRKIFAGYFANQGLTVYKQLNKCLPKWSVHGPAFTQTYFGMFSIDVVYSMRVPKWPLAAEEWRKRKRDNDWPSAELVKDIVSSGFDVVPISSKITLTENCEIEWRISFRLAETKLVKSFSHVQKECLIALKIFVKQFVQTKYKDEDFLSSYIMKTLMFWTIETTDGSLWHEENIVGCLEKLFQTLEKWIDDGFCPSYFIPKILEFENHNPTAGHGRQSTVEVELWDCSGDKKYNYFIEEQGVKETSCCVFAHHKPSAPDRERSQLSQCFSNIPVVHTNIEEDGEAVRNEFSQFLAKLTVAMSDKREQEELSIMNHR</sequence>
<evidence type="ECO:0000313" key="11">
    <source>
        <dbReference type="EMBL" id="WAR02085.1"/>
    </source>
</evidence>
<keyword evidence="12" id="KW-1185">Reference proteome</keyword>
<protein>
    <submittedName>
        <fullName evidence="11">IFT22-like protein</fullName>
    </submittedName>
</protein>
<dbReference type="PANTHER" id="PTHR10656">
    <property type="entry name" value="CELL FATE DETERMINING PROTEIN MAB21-RELATED"/>
    <property type="match status" value="1"/>
</dbReference>
<dbReference type="PANTHER" id="PTHR10656:SF42">
    <property type="entry name" value="CYCLIC GMP-AMP SYNTHASE-LIKE PROTEIN-RELATED"/>
    <property type="match status" value="1"/>
</dbReference>
<reference evidence="11" key="1">
    <citation type="submission" date="2022-11" db="EMBL/GenBank/DDBJ databases">
        <title>Centuries of genome instability and evolution in soft-shell clam transmissible cancer (bioRxiv).</title>
        <authorList>
            <person name="Hart S.F.M."/>
            <person name="Yonemitsu M.A."/>
            <person name="Giersch R.M."/>
            <person name="Beal B.F."/>
            <person name="Arriagada G."/>
            <person name="Davis B.W."/>
            <person name="Ostrander E.A."/>
            <person name="Goff S.P."/>
            <person name="Metzger M.J."/>
        </authorList>
    </citation>
    <scope>NUCLEOTIDE SEQUENCE</scope>
    <source>
        <strain evidence="11">MELC-2E11</strain>
        <tissue evidence="11">Siphon/mantle</tissue>
    </source>
</reference>
<evidence type="ECO:0000256" key="6">
    <source>
        <dbReference type="ARBA" id="ARBA00022741"/>
    </source>
</evidence>
<dbReference type="EMBL" id="CP111015">
    <property type="protein sequence ID" value="WAR02085.1"/>
    <property type="molecule type" value="Genomic_DNA"/>
</dbReference>
<keyword evidence="4" id="KW-0548">Nucleotidyltransferase</keyword>
<keyword evidence="8" id="KW-0460">Magnesium</keyword>
<dbReference type="InterPro" id="IPR046906">
    <property type="entry name" value="Mab-21_HhH/H2TH-like"/>
</dbReference>
<dbReference type="InterPro" id="IPR046903">
    <property type="entry name" value="Mab-21-like_nuc_Trfase"/>
</dbReference>